<accession>A0A157SS83</accession>
<sequence length="106" mass="10936">MKRIVLGLLLVLSGAASVAATGGGTAASTLEMQDALAKLRQIQKDNEADLQGTKGWTCRDMSDGGRRMHRVDLTGSATMNGVPSSHAGLTDSTTPLSALPACAEPR</sequence>
<gene>
    <name evidence="3" type="ORF">SAMEA3906487_03602</name>
</gene>
<dbReference type="AlphaFoldDB" id="A0A157SS83"/>
<evidence type="ECO:0000256" key="2">
    <source>
        <dbReference type="SAM" id="SignalP"/>
    </source>
</evidence>
<proteinExistence type="predicted"/>
<dbReference type="KEGG" id="btrm:SAMEA390648703602"/>
<feature type="signal peptide" evidence="2">
    <location>
        <begin position="1"/>
        <end position="19"/>
    </location>
</feature>
<feature type="chain" id="PRO_5009816870" evidence="2">
    <location>
        <begin position="20"/>
        <end position="106"/>
    </location>
</feature>
<dbReference type="GeneID" id="56589163"/>
<dbReference type="OrthoDB" id="10006339at2"/>
<dbReference type="PATRIC" id="fig|123899.6.peg.3604"/>
<organism evidence="3 4">
    <name type="scientific">Bordetella trematum</name>
    <dbReference type="NCBI Taxonomy" id="123899"/>
    <lineage>
        <taxon>Bacteria</taxon>
        <taxon>Pseudomonadati</taxon>
        <taxon>Pseudomonadota</taxon>
        <taxon>Betaproteobacteria</taxon>
        <taxon>Burkholderiales</taxon>
        <taxon>Alcaligenaceae</taxon>
        <taxon>Bordetella</taxon>
    </lineage>
</organism>
<evidence type="ECO:0000256" key="1">
    <source>
        <dbReference type="SAM" id="MobiDB-lite"/>
    </source>
</evidence>
<dbReference type="EMBL" id="LT546645">
    <property type="protein sequence ID" value="SAI73297.1"/>
    <property type="molecule type" value="Genomic_DNA"/>
</dbReference>
<keyword evidence="2" id="KW-0732">Signal</keyword>
<name>A0A157SS83_9BORD</name>
<dbReference type="RefSeq" id="WP_063492345.1">
    <property type="nucleotide sequence ID" value="NZ_CP016340.1"/>
</dbReference>
<evidence type="ECO:0000313" key="3">
    <source>
        <dbReference type="EMBL" id="SAI73297.1"/>
    </source>
</evidence>
<feature type="region of interest" description="Disordered" evidence="1">
    <location>
        <begin position="76"/>
        <end position="96"/>
    </location>
</feature>
<reference evidence="3 4" key="1">
    <citation type="submission" date="2016-04" db="EMBL/GenBank/DDBJ databases">
        <authorList>
            <consortium name="Pathogen Informatics"/>
        </authorList>
    </citation>
    <scope>NUCLEOTIDE SEQUENCE [LARGE SCALE GENOMIC DNA]</scope>
    <source>
        <strain evidence="3 4">H044680328</strain>
    </source>
</reference>
<keyword evidence="4" id="KW-1185">Reference proteome</keyword>
<dbReference type="Proteomes" id="UP000076825">
    <property type="component" value="Chromosome 1"/>
</dbReference>
<protein>
    <submittedName>
        <fullName evidence="3">Uncharacterized protein</fullName>
    </submittedName>
</protein>
<evidence type="ECO:0000313" key="4">
    <source>
        <dbReference type="Proteomes" id="UP000076825"/>
    </source>
</evidence>